<evidence type="ECO:0000313" key="2">
    <source>
        <dbReference type="EMBL" id="QED27996.1"/>
    </source>
</evidence>
<dbReference type="RefSeq" id="WP_146960032.1">
    <property type="nucleotide sequence ID" value="NZ_CP042467.1"/>
</dbReference>
<proteinExistence type="predicted"/>
<dbReference type="InterPro" id="IPR011990">
    <property type="entry name" value="TPR-like_helical_dom_sf"/>
</dbReference>
<dbReference type="OrthoDB" id="9772133at2"/>
<dbReference type="AlphaFoldDB" id="A0A5B8XW83"/>
<sequence length="267" mass="29288">MRIVLMIVLALYSLGATAQDSSKDSRALCEKGDLEACMNHAYYREFEAEPKPFPKSGLKLLKSACKKEDARACVGLGSVLRRGSKPDLKSAKEAFQKACDIAQSPKSKSELGSAVESTLTGKSTLPGACVSVMEVRCEMEGKDACNAWYAEAIKSCPRQCTTPCDHVGLGGKPCCKAWSSECERSGAIVDAKLKKVGKSIMDSCFGDSEKRPRVVRVELYVTQSRVLWSDLRLGDEHKKEAACFRTEFKKLSLGRLPAPTQTRFLMR</sequence>
<gene>
    <name evidence="2" type="ORF">FRD01_12270</name>
</gene>
<organism evidence="2 3">
    <name type="scientific">Microvenator marinus</name>
    <dbReference type="NCBI Taxonomy" id="2600177"/>
    <lineage>
        <taxon>Bacteria</taxon>
        <taxon>Deltaproteobacteria</taxon>
        <taxon>Bradymonadales</taxon>
        <taxon>Microvenatoraceae</taxon>
        <taxon>Microvenator</taxon>
    </lineage>
</organism>
<dbReference type="Proteomes" id="UP000321595">
    <property type="component" value="Chromosome"/>
</dbReference>
<accession>A0A5B8XW83</accession>
<feature type="signal peptide" evidence="1">
    <location>
        <begin position="1"/>
        <end position="18"/>
    </location>
</feature>
<evidence type="ECO:0000256" key="1">
    <source>
        <dbReference type="SAM" id="SignalP"/>
    </source>
</evidence>
<evidence type="ECO:0000313" key="3">
    <source>
        <dbReference type="Proteomes" id="UP000321595"/>
    </source>
</evidence>
<keyword evidence="3" id="KW-1185">Reference proteome</keyword>
<dbReference type="EMBL" id="CP042467">
    <property type="protein sequence ID" value="QED27996.1"/>
    <property type="molecule type" value="Genomic_DNA"/>
</dbReference>
<dbReference type="Gene3D" id="1.25.40.10">
    <property type="entry name" value="Tetratricopeptide repeat domain"/>
    <property type="match status" value="1"/>
</dbReference>
<name>A0A5B8XW83_9DELT</name>
<dbReference type="SUPFAM" id="SSF81901">
    <property type="entry name" value="HCP-like"/>
    <property type="match status" value="1"/>
</dbReference>
<dbReference type="KEGG" id="bbae:FRD01_12270"/>
<keyword evidence="1" id="KW-0732">Signal</keyword>
<protein>
    <submittedName>
        <fullName evidence="2">Sel1 repeat family protein</fullName>
    </submittedName>
</protein>
<reference evidence="2 3" key="1">
    <citation type="submission" date="2019-08" db="EMBL/GenBank/DDBJ databases">
        <authorList>
            <person name="Liang Q."/>
        </authorList>
    </citation>
    <scope>NUCLEOTIDE SEQUENCE [LARGE SCALE GENOMIC DNA]</scope>
    <source>
        <strain evidence="2 3">V1718</strain>
    </source>
</reference>
<feature type="chain" id="PRO_5022894925" evidence="1">
    <location>
        <begin position="19"/>
        <end position="267"/>
    </location>
</feature>